<feature type="coiled-coil region" evidence="5">
    <location>
        <begin position="81"/>
        <end position="143"/>
    </location>
</feature>
<dbReference type="InterPro" id="IPR027417">
    <property type="entry name" value="P-loop_NTPase"/>
</dbReference>
<dbReference type="HOGENOM" id="CLU_1158090_0_0_1"/>
<evidence type="ECO:0000256" key="4">
    <source>
        <dbReference type="ARBA" id="ARBA00023242"/>
    </source>
</evidence>
<dbReference type="Pfam" id="PF02463">
    <property type="entry name" value="SMC_N"/>
    <property type="match status" value="1"/>
</dbReference>
<dbReference type="SUPFAM" id="SSF52540">
    <property type="entry name" value="P-loop containing nucleoside triphosphate hydrolases"/>
    <property type="match status" value="1"/>
</dbReference>
<organism evidence="7 8">
    <name type="scientific">Solanum tuberosum</name>
    <name type="common">Potato</name>
    <dbReference type="NCBI Taxonomy" id="4113"/>
    <lineage>
        <taxon>Eukaryota</taxon>
        <taxon>Viridiplantae</taxon>
        <taxon>Streptophyta</taxon>
        <taxon>Embryophyta</taxon>
        <taxon>Tracheophyta</taxon>
        <taxon>Spermatophyta</taxon>
        <taxon>Magnoliopsida</taxon>
        <taxon>eudicotyledons</taxon>
        <taxon>Gunneridae</taxon>
        <taxon>Pentapetalae</taxon>
        <taxon>asterids</taxon>
        <taxon>lamiids</taxon>
        <taxon>Solanales</taxon>
        <taxon>Solanaceae</taxon>
        <taxon>Solanoideae</taxon>
        <taxon>Solaneae</taxon>
        <taxon>Solanum</taxon>
    </lineage>
</organism>
<keyword evidence="3" id="KW-0067">ATP-binding</keyword>
<dbReference type="Proteomes" id="UP000011115">
    <property type="component" value="Unassembled WGS sequence"/>
</dbReference>
<feature type="domain" description="RecF/RecN/SMC N-terminal" evidence="6">
    <location>
        <begin position="6"/>
        <end position="109"/>
    </location>
</feature>
<keyword evidence="4" id="KW-0539">Nucleus</keyword>
<dbReference type="GO" id="GO:0051276">
    <property type="term" value="P:chromosome organization"/>
    <property type="evidence" value="ECO:0007669"/>
    <property type="project" value="UniProtKB-ARBA"/>
</dbReference>
<keyword evidence="5" id="KW-0175">Coiled coil</keyword>
<name>M1B0J6_SOLTU</name>
<evidence type="ECO:0000259" key="6">
    <source>
        <dbReference type="Pfam" id="PF02463"/>
    </source>
</evidence>
<evidence type="ECO:0000256" key="1">
    <source>
        <dbReference type="ARBA" id="ARBA00004123"/>
    </source>
</evidence>
<dbReference type="EnsemblPlants" id="PGSC0003DMT400034361">
    <property type="protein sequence ID" value="PGSC0003DMT400034361"/>
    <property type="gene ID" value="PGSC0003DMG400013212"/>
</dbReference>
<evidence type="ECO:0000256" key="2">
    <source>
        <dbReference type="ARBA" id="ARBA00022741"/>
    </source>
</evidence>
<dbReference type="PaxDb" id="4113-PGSC0003DMT400034361"/>
<keyword evidence="8" id="KW-1185">Reference proteome</keyword>
<proteinExistence type="predicted"/>
<dbReference type="InterPro" id="IPR003395">
    <property type="entry name" value="RecF/RecN/SMC_N"/>
</dbReference>
<evidence type="ECO:0000313" key="7">
    <source>
        <dbReference type="EnsemblPlants" id="PGSC0003DMT400034361"/>
    </source>
</evidence>
<dbReference type="GO" id="GO:0005524">
    <property type="term" value="F:ATP binding"/>
    <property type="evidence" value="ECO:0007669"/>
    <property type="project" value="UniProtKB-KW"/>
</dbReference>
<dbReference type="Gene3D" id="3.40.50.300">
    <property type="entry name" value="P-loop containing nucleotide triphosphate hydrolases"/>
    <property type="match status" value="1"/>
</dbReference>
<dbReference type="Gramene" id="PGSC0003DMT400034361">
    <property type="protein sequence ID" value="PGSC0003DMT400034361"/>
    <property type="gene ID" value="PGSC0003DMG400013212"/>
</dbReference>
<dbReference type="ExpressionAtlas" id="M1B0J6">
    <property type="expression patterns" value="baseline"/>
</dbReference>
<dbReference type="eggNOG" id="KOG0996">
    <property type="taxonomic scope" value="Eukaryota"/>
</dbReference>
<dbReference type="PANTHER" id="PTHR18937:SF172">
    <property type="entry name" value="STRUCTURAL MAINTENANCE OF CHROMOSOMES PROTEIN"/>
    <property type="match status" value="1"/>
</dbReference>
<comment type="subcellular location">
    <subcellularLocation>
        <location evidence="1">Nucleus</location>
    </subcellularLocation>
</comment>
<evidence type="ECO:0000256" key="5">
    <source>
        <dbReference type="SAM" id="Coils"/>
    </source>
</evidence>
<dbReference type="GO" id="GO:0005634">
    <property type="term" value="C:nucleus"/>
    <property type="evidence" value="ECO:0007669"/>
    <property type="project" value="UniProtKB-SubCell"/>
</dbReference>
<evidence type="ECO:0000313" key="8">
    <source>
        <dbReference type="Proteomes" id="UP000011115"/>
    </source>
</evidence>
<dbReference type="InParanoid" id="M1B0J6"/>
<reference evidence="8" key="1">
    <citation type="journal article" date="2011" name="Nature">
        <title>Genome sequence and analysis of the tuber crop potato.</title>
        <authorList>
            <consortium name="The Potato Genome Sequencing Consortium"/>
        </authorList>
    </citation>
    <scope>NUCLEOTIDE SEQUENCE [LARGE SCALE GENOMIC DNA]</scope>
    <source>
        <strain evidence="8">cv. DM1-3 516 R44</strain>
    </source>
</reference>
<accession>M1B0J6</accession>
<evidence type="ECO:0000256" key="3">
    <source>
        <dbReference type="ARBA" id="ARBA00022840"/>
    </source>
</evidence>
<dbReference type="STRING" id="4113.M1B0J6"/>
<dbReference type="PANTHER" id="PTHR18937">
    <property type="entry name" value="STRUCTURAL MAINTENANCE OF CHROMOSOMES SMC FAMILY MEMBER"/>
    <property type="match status" value="1"/>
</dbReference>
<dbReference type="AlphaFoldDB" id="M1B0J6"/>
<keyword evidence="2" id="KW-0547">Nucleotide-binding</keyword>
<sequence>MPAGGEQRVGPFHKSFSAVVVLNPNGSGKSNIIDAMLFVFGKRAKQGVKNEVEAYMLKELSLLKCREMATKLAFEVNSTQISEMQTNISGQEENLKLQREKIRESNKTLKELESKHSKHLQKQEEFDNSLRRCKDEFKEFERQDLFHQHSASLNDAKNEYVTLKKTVDQLCSSEVDANYNLQDMKKTYKDLELKGKGYKKKLDDLLIALSKHIEQLDEFMAGFNTISLKFKEMYQVLTQL</sequence>
<reference evidence="7" key="2">
    <citation type="submission" date="2015-06" db="UniProtKB">
        <authorList>
            <consortium name="EnsemblPlants"/>
        </authorList>
    </citation>
    <scope>IDENTIFICATION</scope>
    <source>
        <strain evidence="7">DM1-3 516 R44</strain>
    </source>
</reference>
<protein>
    <submittedName>
        <fullName evidence="7">Structural maintenance of chromosome</fullName>
    </submittedName>
</protein>